<name>A0AAQ3RIP6_VIGMU</name>
<keyword evidence="1" id="KW-0812">Transmembrane</keyword>
<protein>
    <submittedName>
        <fullName evidence="2">Uncharacterized protein</fullName>
    </submittedName>
</protein>
<dbReference type="AlphaFoldDB" id="A0AAQ3RIP6"/>
<evidence type="ECO:0000256" key="1">
    <source>
        <dbReference type="SAM" id="Phobius"/>
    </source>
</evidence>
<feature type="transmembrane region" description="Helical" evidence="1">
    <location>
        <begin position="444"/>
        <end position="464"/>
    </location>
</feature>
<evidence type="ECO:0000313" key="3">
    <source>
        <dbReference type="Proteomes" id="UP001374535"/>
    </source>
</evidence>
<proteinExistence type="predicted"/>
<dbReference type="Proteomes" id="UP001374535">
    <property type="component" value="Chromosome 10"/>
</dbReference>
<dbReference type="PANTHER" id="PTHR35830">
    <property type="entry name" value="OS05G0299200 PROTEIN"/>
    <property type="match status" value="1"/>
</dbReference>
<sequence length="488" mass="55328">KKQNSYMFSVSTCTLPSHFPPPYPCRRLCRLTVVCSSFRRRSRSRRRHNKVFLPATTSTSSSSEHKFEAVIDLTPLTAFQSNIRRFILSGRDAYLDLQTLLTLDHNRRLVVSCRRSTLHFLGTSAALTLLTFSIFSVLARLISRFSSWRHNASNNRPLVVRRDRSLGGKEVVVAWGQGSNSNPLSPAVRDSVKRSTKNKVRFERKLPEWWPTVVHANGYVFDAGEQEEYKREAYRVVRAITNSRLAGNDIMESDIVQLRQLCRTSGVQVSVEPTNVRDNLYRASVNFVLNVCSRAPTYSTSIDINGEDASQFLAGFAENIGLQNVRAATIVSAAVAARTRSCLLQAWALEMQGKQVEAMVELSKICLLLRIFPPEESSPEMEMVSRGLEKHLKLEQRKHLMFLFGKVCGEDSHRIAREALGLVRTCYPWTVDLALNYILLVRDVFMIVVLCCCLIRCIPTMVALTNLKTPRFLKINLRLQPRLGKTTD</sequence>
<feature type="transmembrane region" description="Helical" evidence="1">
    <location>
        <begin position="117"/>
        <end position="139"/>
    </location>
</feature>
<feature type="non-terminal residue" evidence="2">
    <location>
        <position position="1"/>
    </location>
</feature>
<dbReference type="PANTHER" id="PTHR35830:SF1">
    <property type="entry name" value="OS05G0299200 PROTEIN"/>
    <property type="match status" value="1"/>
</dbReference>
<reference evidence="2 3" key="1">
    <citation type="journal article" date="2023" name="Life. Sci Alliance">
        <title>Evolutionary insights into 3D genome organization and epigenetic landscape of Vigna mungo.</title>
        <authorList>
            <person name="Junaid A."/>
            <person name="Singh B."/>
            <person name="Bhatia S."/>
        </authorList>
    </citation>
    <scope>NUCLEOTIDE SEQUENCE [LARGE SCALE GENOMIC DNA]</scope>
    <source>
        <strain evidence="2">Urdbean</strain>
    </source>
</reference>
<keyword evidence="3" id="KW-1185">Reference proteome</keyword>
<keyword evidence="1" id="KW-1133">Transmembrane helix</keyword>
<evidence type="ECO:0000313" key="2">
    <source>
        <dbReference type="EMBL" id="WVY94197.1"/>
    </source>
</evidence>
<organism evidence="2 3">
    <name type="scientific">Vigna mungo</name>
    <name type="common">Black gram</name>
    <name type="synonym">Phaseolus mungo</name>
    <dbReference type="NCBI Taxonomy" id="3915"/>
    <lineage>
        <taxon>Eukaryota</taxon>
        <taxon>Viridiplantae</taxon>
        <taxon>Streptophyta</taxon>
        <taxon>Embryophyta</taxon>
        <taxon>Tracheophyta</taxon>
        <taxon>Spermatophyta</taxon>
        <taxon>Magnoliopsida</taxon>
        <taxon>eudicotyledons</taxon>
        <taxon>Gunneridae</taxon>
        <taxon>Pentapetalae</taxon>
        <taxon>rosids</taxon>
        <taxon>fabids</taxon>
        <taxon>Fabales</taxon>
        <taxon>Fabaceae</taxon>
        <taxon>Papilionoideae</taxon>
        <taxon>50 kb inversion clade</taxon>
        <taxon>NPAAA clade</taxon>
        <taxon>indigoferoid/millettioid clade</taxon>
        <taxon>Phaseoleae</taxon>
        <taxon>Vigna</taxon>
    </lineage>
</organism>
<gene>
    <name evidence="2" type="ORF">V8G54_033285</name>
</gene>
<dbReference type="EMBL" id="CP144691">
    <property type="protein sequence ID" value="WVY94197.1"/>
    <property type="molecule type" value="Genomic_DNA"/>
</dbReference>
<keyword evidence="1" id="KW-0472">Membrane</keyword>
<accession>A0AAQ3RIP6</accession>